<dbReference type="Proteomes" id="UP000030101">
    <property type="component" value="Unassembled WGS sequence"/>
</dbReference>
<proteinExistence type="predicted"/>
<keyword evidence="3" id="KW-1185">Reference proteome</keyword>
<name>A0ABR4XJW8_9PORP</name>
<dbReference type="InterPro" id="IPR058822">
    <property type="entry name" value="Ig-like_FimD_3rd"/>
</dbReference>
<accession>A0ABR4XJW8</accession>
<evidence type="ECO:0000313" key="3">
    <source>
        <dbReference type="Proteomes" id="UP000030101"/>
    </source>
</evidence>
<dbReference type="Pfam" id="PF26306">
    <property type="entry name" value="FimD_3rd"/>
    <property type="match status" value="1"/>
</dbReference>
<evidence type="ECO:0000313" key="2">
    <source>
        <dbReference type="EMBL" id="KGN91974.1"/>
    </source>
</evidence>
<protein>
    <recommendedName>
        <fullName evidence="1">Major fimbrium tip subunit FimD third Ig-like domain-containing protein</fullName>
    </recommendedName>
</protein>
<evidence type="ECO:0000259" key="1">
    <source>
        <dbReference type="Pfam" id="PF26306"/>
    </source>
</evidence>
<feature type="domain" description="Major fimbrium tip subunit FimD third Ig-like" evidence="1">
    <location>
        <begin position="353"/>
        <end position="457"/>
    </location>
</feature>
<gene>
    <name evidence="2" type="ORF">HQ43_07950</name>
</gene>
<dbReference type="EMBL" id="JQZV01000013">
    <property type="protein sequence ID" value="KGN91974.1"/>
    <property type="molecule type" value="Genomic_DNA"/>
</dbReference>
<organism evidence="2 3">
    <name type="scientific">Porphyromonas canoris</name>
    <dbReference type="NCBI Taxonomy" id="36875"/>
    <lineage>
        <taxon>Bacteria</taxon>
        <taxon>Pseudomonadati</taxon>
        <taxon>Bacteroidota</taxon>
        <taxon>Bacteroidia</taxon>
        <taxon>Bacteroidales</taxon>
        <taxon>Porphyromonadaceae</taxon>
        <taxon>Porphyromonas</taxon>
    </lineage>
</organism>
<comment type="caution">
    <text evidence="2">The sequence shown here is derived from an EMBL/GenBank/DDBJ whole genome shotgun (WGS) entry which is preliminary data.</text>
</comment>
<sequence length="638" mass="69934">MVACVVALSGAISLSSCKREEGMEPDRENSLVLRLAASDISPRTIEDGEDALNENTINKLDIFLYHAGVLKWHIKPSDMQITGNSVVIPIPSNHGYLFFKNTNSYDLYIVANSSADLSNVSPGGSNNTPEALRNLVIQAVDFKANGGETPQSDFVMEGFVSKVLTYQDCDLGLVKLKRAASKIRIKINSVSVPGYEYTPNTGTVQFKHFVAKSALLEGGTYTPTEFEETSARDLALTGGVYTTSAPFYAYEQDWKNNIESRAYAELLLPLKKQETGTVRTYRYILPLVPKNLVGEEAVYNSCFKRNLLYDVGVTVNILGALKEEPVTLTGVYTIKDWSTRTILAEVKASDYLVVSENSVDMPNITDYVLTFNSSQPDVRLVPGSLKATYTYVPADGSSPVTTPVTPAQMPTVVVASGVGTGNITITSPIPVNLVPKDIEFKVTNGALTEVVNIKQTPGVYFTNEKSVKSSQFNSYSDMVNSGNGLRNAYTYKVTTSASGAKYPSSNEELILGFPPVDSDGNTLDNADVAKMVSPNFEMASQFGATVAQRYNDAKRHCALYWEESEAGVKKKGWRLPTEAELKYIEQLQHLPANLQGLLMTGRWYWDSYSGNDAYLFVNNNTSGSSPTRAHVRCIRDIK</sequence>
<reference evidence="2 3" key="1">
    <citation type="submission" date="2014-08" db="EMBL/GenBank/DDBJ databases">
        <title>Porphyromonas canoris strain:OH2762 Genome sequencing.</title>
        <authorList>
            <person name="Wallis C."/>
            <person name="Deusch O."/>
            <person name="O'Flynn C."/>
            <person name="Davis I."/>
            <person name="Jospin G."/>
            <person name="Darling A.E."/>
            <person name="Coil D.A."/>
            <person name="Alexiev A."/>
            <person name="Horsfall A."/>
            <person name="Kirkwood N."/>
            <person name="Harris S."/>
            <person name="Eisen J.A."/>
        </authorList>
    </citation>
    <scope>NUCLEOTIDE SEQUENCE [LARGE SCALE GENOMIC DNA]</scope>
    <source>
        <strain evidence="3">COT-108 OH2762</strain>
    </source>
</reference>